<dbReference type="Pfam" id="PF01420">
    <property type="entry name" value="Methylase_S"/>
    <property type="match status" value="2"/>
</dbReference>
<dbReference type="InterPro" id="IPR044946">
    <property type="entry name" value="Restrct_endonuc_typeI_TRD_sf"/>
</dbReference>
<evidence type="ECO:0000259" key="4">
    <source>
        <dbReference type="Pfam" id="PF01420"/>
    </source>
</evidence>
<keyword evidence="5" id="KW-0255">Endonuclease</keyword>
<dbReference type="InterPro" id="IPR052021">
    <property type="entry name" value="Type-I_RS_S_subunit"/>
</dbReference>
<dbReference type="PANTHER" id="PTHR30408:SF12">
    <property type="entry name" value="TYPE I RESTRICTION ENZYME MJAVIII SPECIFICITY SUBUNIT"/>
    <property type="match status" value="1"/>
</dbReference>
<reference evidence="5 6" key="1">
    <citation type="submission" date="2020-06" db="EMBL/GenBank/DDBJ databases">
        <title>Photobacterium damselae subsp. damselae comparative genomics.</title>
        <authorList>
            <person name="Osorio C.R."/>
        </authorList>
    </citation>
    <scope>NUCLEOTIDE SEQUENCE [LARGE SCALE GENOMIC DNA]</scope>
    <source>
        <strain evidence="5 6">TW250/03</strain>
    </source>
</reference>
<feature type="domain" description="Type I restriction modification DNA specificity" evidence="4">
    <location>
        <begin position="21"/>
        <end position="174"/>
    </location>
</feature>
<dbReference type="GO" id="GO:0009307">
    <property type="term" value="P:DNA restriction-modification system"/>
    <property type="evidence" value="ECO:0007669"/>
    <property type="project" value="UniProtKB-KW"/>
</dbReference>
<protein>
    <submittedName>
        <fullName evidence="5">Restriction endonuclease subunit S</fullName>
    </submittedName>
</protein>
<evidence type="ECO:0000313" key="5">
    <source>
        <dbReference type="EMBL" id="NVO99833.1"/>
    </source>
</evidence>
<dbReference type="InterPro" id="IPR000055">
    <property type="entry name" value="Restrct_endonuc_typeI_TRD"/>
</dbReference>
<keyword evidence="5" id="KW-0378">Hydrolase</keyword>
<proteinExistence type="inferred from homology"/>
<evidence type="ECO:0000256" key="2">
    <source>
        <dbReference type="ARBA" id="ARBA00022747"/>
    </source>
</evidence>
<feature type="domain" description="Type I restriction modification DNA specificity" evidence="4">
    <location>
        <begin position="215"/>
        <end position="378"/>
    </location>
</feature>
<comment type="caution">
    <text evidence="5">The sequence shown here is derived from an EMBL/GenBank/DDBJ whole genome shotgun (WGS) entry which is preliminary data.</text>
</comment>
<evidence type="ECO:0000256" key="3">
    <source>
        <dbReference type="ARBA" id="ARBA00023125"/>
    </source>
</evidence>
<gene>
    <name evidence="5" type="ORF">HWA77_06365</name>
</gene>
<name>A0A850QP60_PHODD</name>
<dbReference type="CDD" id="cd17266">
    <property type="entry name" value="RMtype1_S_Sau1132ORF3780P-TRD2-CR2_like"/>
    <property type="match status" value="1"/>
</dbReference>
<dbReference type="SUPFAM" id="SSF116734">
    <property type="entry name" value="DNA methylase specificity domain"/>
    <property type="match status" value="2"/>
</dbReference>
<organism evidence="5 6">
    <name type="scientific">Photobacterium damselae subsp. damselae</name>
    <name type="common">Listonella damsela</name>
    <dbReference type="NCBI Taxonomy" id="85581"/>
    <lineage>
        <taxon>Bacteria</taxon>
        <taxon>Pseudomonadati</taxon>
        <taxon>Pseudomonadota</taxon>
        <taxon>Gammaproteobacteria</taxon>
        <taxon>Vibrionales</taxon>
        <taxon>Vibrionaceae</taxon>
        <taxon>Photobacterium</taxon>
    </lineage>
</organism>
<accession>A0A850QP60</accession>
<dbReference type="Proteomes" id="UP000533429">
    <property type="component" value="Unassembled WGS sequence"/>
</dbReference>
<evidence type="ECO:0000313" key="6">
    <source>
        <dbReference type="Proteomes" id="UP000533429"/>
    </source>
</evidence>
<dbReference type="PANTHER" id="PTHR30408">
    <property type="entry name" value="TYPE-1 RESTRICTION ENZYME ECOKI SPECIFICITY PROTEIN"/>
    <property type="match status" value="1"/>
</dbReference>
<keyword evidence="5" id="KW-0540">Nuclease</keyword>
<dbReference type="EMBL" id="JABXOR010000395">
    <property type="protein sequence ID" value="NVO99833.1"/>
    <property type="molecule type" value="Genomic_DNA"/>
</dbReference>
<dbReference type="AlphaFoldDB" id="A0A850QP60"/>
<keyword evidence="3" id="KW-0238">DNA-binding</keyword>
<dbReference type="GO" id="GO:0003677">
    <property type="term" value="F:DNA binding"/>
    <property type="evidence" value="ECO:0007669"/>
    <property type="project" value="UniProtKB-KW"/>
</dbReference>
<dbReference type="CDD" id="cd17260">
    <property type="entry name" value="RMtype1_S_EcoEI-TRD1-CR1_like"/>
    <property type="match status" value="1"/>
</dbReference>
<keyword evidence="2" id="KW-0680">Restriction system</keyword>
<comment type="similarity">
    <text evidence="1">Belongs to the type-I restriction system S methylase family.</text>
</comment>
<evidence type="ECO:0000256" key="1">
    <source>
        <dbReference type="ARBA" id="ARBA00010923"/>
    </source>
</evidence>
<sequence length="425" mass="47841">MDNYPYFDMKESGVVWLPSIPKHWDMMKISHMALLKSGESITSVEMDTSGDYLVYGGNGIRGRFHEFTHEGDYVLIGRQGALCGNINYASGKFWASEHAIVVNPDRKVNTFWLGETLRVMNLGSLSTAAAQPGISVEVVNQQKLPFPPIEEQNKIASFIKWKSEKLNKLIEKKRAIIDRLKEKRLSIITQAVIKGIDGSVPTKDSKIDWLGEVPRHWDIRRLRFVVNSNPVKSEVKNKDSDTLVSFVPMDSVGEYGGVRLDTVKELGKVYDGYTYLAEDDVVVAKITPCFENGKGALVSGLVNGIGFGTTELHVLRAQANYSNRWLFYLTASYPFRQIGESEMYGAGGQKRVPESFIKNFRLGIPSFDEQEKIADFIDGKLEHVDRMLELNEIAITRLEEYLLTLIEATVTGQIDVRDIDIPEGY</sequence>
<dbReference type="GO" id="GO:0004519">
    <property type="term" value="F:endonuclease activity"/>
    <property type="evidence" value="ECO:0007669"/>
    <property type="project" value="UniProtKB-KW"/>
</dbReference>
<dbReference type="Gene3D" id="3.90.220.20">
    <property type="entry name" value="DNA methylase specificity domains"/>
    <property type="match status" value="3"/>
</dbReference>